<keyword evidence="2" id="KW-1185">Reference proteome</keyword>
<organism evidence="1 2">
    <name type="scientific">Erwinia phage vB_EamM_Yoloswag</name>
    <dbReference type="NCBI Taxonomy" id="1958956"/>
    <lineage>
        <taxon>Viruses</taxon>
        <taxon>Duplodnaviria</taxon>
        <taxon>Heunggongvirae</taxon>
        <taxon>Uroviricota</taxon>
        <taxon>Caudoviricetes</taxon>
        <taxon>Yoloswagvirus</taxon>
        <taxon>Yoloswagvirus yoloswag</taxon>
    </lineage>
</organism>
<dbReference type="EMBL" id="KY448244">
    <property type="protein sequence ID" value="AQT28489.1"/>
    <property type="molecule type" value="Genomic_DNA"/>
</dbReference>
<name>A0A1S6L2V0_9CAUD</name>
<evidence type="ECO:0000313" key="2">
    <source>
        <dbReference type="Proteomes" id="UP000221250"/>
    </source>
</evidence>
<protein>
    <submittedName>
        <fullName evidence="1">Uncharacterized protein</fullName>
    </submittedName>
</protein>
<proteinExistence type="predicted"/>
<reference evidence="1 2" key="1">
    <citation type="submission" date="2017-01" db="EMBL/GenBank/DDBJ databases">
        <authorList>
            <person name="Mah S.A."/>
            <person name="Swanson W.J."/>
            <person name="Moy G.W."/>
            <person name="Vacquier V.D."/>
        </authorList>
    </citation>
    <scope>NUCLEOTIDE SEQUENCE [LARGE SCALE GENOMIC DNA]</scope>
</reference>
<sequence>MSEQLEWFPYDPVECVEKEIYHIRTKEGTEYSFMYPNGEGFHRQHDHALCKQLRVPKSEVTHVALHMTHDDFLDNFILGRNA</sequence>
<gene>
    <name evidence="1" type="ORF">YOLOSWAG_2</name>
</gene>
<evidence type="ECO:0000313" key="1">
    <source>
        <dbReference type="EMBL" id="AQT28489.1"/>
    </source>
</evidence>
<accession>A0A1S6L2V0</accession>
<dbReference type="Proteomes" id="UP000221250">
    <property type="component" value="Segment"/>
</dbReference>